<gene>
    <name evidence="2" type="ORF">ACIB24_06270</name>
</gene>
<reference evidence="2 3" key="1">
    <citation type="submission" date="2024-10" db="EMBL/GenBank/DDBJ databases">
        <title>The Natural Products Discovery Center: Release of the First 8490 Sequenced Strains for Exploring Actinobacteria Biosynthetic Diversity.</title>
        <authorList>
            <person name="Kalkreuter E."/>
            <person name="Kautsar S.A."/>
            <person name="Yang D."/>
            <person name="Bader C.D."/>
            <person name="Teijaro C.N."/>
            <person name="Fluegel L."/>
            <person name="Davis C.M."/>
            <person name="Simpson J.R."/>
            <person name="Lauterbach L."/>
            <person name="Steele A.D."/>
            <person name="Gui C."/>
            <person name="Meng S."/>
            <person name="Li G."/>
            <person name="Viehrig K."/>
            <person name="Ye F."/>
            <person name="Su P."/>
            <person name="Kiefer A.F."/>
            <person name="Nichols A."/>
            <person name="Cepeda A.J."/>
            <person name="Yan W."/>
            <person name="Fan B."/>
            <person name="Jiang Y."/>
            <person name="Adhikari A."/>
            <person name="Zheng C.-J."/>
            <person name="Schuster L."/>
            <person name="Cowan T.M."/>
            <person name="Smanski M.J."/>
            <person name="Chevrette M.G."/>
            <person name="De Carvalho L.P.S."/>
            <person name="Shen B."/>
        </authorList>
    </citation>
    <scope>NUCLEOTIDE SEQUENCE [LARGE SCALE GENOMIC DNA]</scope>
    <source>
        <strain evidence="2 3">NPDC049639</strain>
    </source>
</reference>
<accession>A0ABW8AJX8</accession>
<dbReference type="InterPro" id="IPR051908">
    <property type="entry name" value="Ribosomal_N-acetyltransferase"/>
</dbReference>
<dbReference type="Pfam" id="PF13302">
    <property type="entry name" value="Acetyltransf_3"/>
    <property type="match status" value="2"/>
</dbReference>
<proteinExistence type="predicted"/>
<dbReference type="EMBL" id="JBITLV010000002">
    <property type="protein sequence ID" value="MFI7586665.1"/>
    <property type="molecule type" value="Genomic_DNA"/>
</dbReference>
<feature type="domain" description="N-acetyltransferase" evidence="1">
    <location>
        <begin position="21"/>
        <end position="182"/>
    </location>
</feature>
<dbReference type="EC" id="2.3.-.-" evidence="2"/>
<dbReference type="PANTHER" id="PTHR43441">
    <property type="entry name" value="RIBOSOMAL-PROTEIN-SERINE ACETYLTRANSFERASE"/>
    <property type="match status" value="1"/>
</dbReference>
<evidence type="ECO:0000259" key="1">
    <source>
        <dbReference type="PROSITE" id="PS51186"/>
    </source>
</evidence>
<sequence length="387" mass="42601">MTSRPERGPVPDVPRLDDGAVTLRALRTSDIDAIVRHGADPLMQEWTRVPLDYTRRDAQDFLTHVAEGWRQGSEYGWAIETEGRLAGTLDLRPQGQGLAEIGYAGAAWARGRSVVTRAVRLAVAWGFESCGFEVVRWQAQVGNWASRRVAWATGFRFEGTVTALLEHRGRRVDGWIGSLRRGEAMQPLNRWWEPVDLAGRRVRLRAPRADDVPRLVEACRDERTQRWLPLVPNPYAADDAHRHQARFRERAALGEAVHWTVAGPDADEFLGEVAVFTHPGEPSSGEVGYLAHPDARGQGVITEGARLAVRHALIPAEDGGLGLDRVLLRAAVGNEASHGVARRLGFARAGVDRLGSRLRDGTLLDDVRYDLTVQDLGALLDDPADGA</sequence>
<evidence type="ECO:0000313" key="3">
    <source>
        <dbReference type="Proteomes" id="UP001612915"/>
    </source>
</evidence>
<dbReference type="InterPro" id="IPR000182">
    <property type="entry name" value="GNAT_dom"/>
</dbReference>
<keyword evidence="3" id="KW-1185">Reference proteome</keyword>
<evidence type="ECO:0000313" key="2">
    <source>
        <dbReference type="EMBL" id="MFI7586665.1"/>
    </source>
</evidence>
<dbReference type="Gene3D" id="3.40.630.30">
    <property type="match status" value="2"/>
</dbReference>
<organism evidence="2 3">
    <name type="scientific">Spongisporangium articulatum</name>
    <dbReference type="NCBI Taxonomy" id="3362603"/>
    <lineage>
        <taxon>Bacteria</taxon>
        <taxon>Bacillati</taxon>
        <taxon>Actinomycetota</taxon>
        <taxon>Actinomycetes</taxon>
        <taxon>Kineosporiales</taxon>
        <taxon>Kineosporiaceae</taxon>
        <taxon>Spongisporangium</taxon>
    </lineage>
</organism>
<dbReference type="GO" id="GO:0016746">
    <property type="term" value="F:acyltransferase activity"/>
    <property type="evidence" value="ECO:0007669"/>
    <property type="project" value="UniProtKB-KW"/>
</dbReference>
<dbReference type="PANTHER" id="PTHR43441:SF10">
    <property type="entry name" value="ACETYLTRANSFERASE"/>
    <property type="match status" value="1"/>
</dbReference>
<protein>
    <submittedName>
        <fullName evidence="2">GNAT family N-acetyltransferase</fullName>
        <ecNumber evidence="2">2.3.-.-</ecNumber>
    </submittedName>
</protein>
<dbReference type="SUPFAM" id="SSF55729">
    <property type="entry name" value="Acyl-CoA N-acyltransferases (Nat)"/>
    <property type="match status" value="2"/>
</dbReference>
<name>A0ABW8AJX8_9ACTN</name>
<feature type="domain" description="N-acetyltransferase" evidence="1">
    <location>
        <begin position="202"/>
        <end position="374"/>
    </location>
</feature>
<dbReference type="Proteomes" id="UP001612915">
    <property type="component" value="Unassembled WGS sequence"/>
</dbReference>
<comment type="caution">
    <text evidence="2">The sequence shown here is derived from an EMBL/GenBank/DDBJ whole genome shotgun (WGS) entry which is preliminary data.</text>
</comment>
<keyword evidence="2" id="KW-0808">Transferase</keyword>
<keyword evidence="2" id="KW-0012">Acyltransferase</keyword>
<dbReference type="InterPro" id="IPR016181">
    <property type="entry name" value="Acyl_CoA_acyltransferase"/>
</dbReference>
<dbReference type="PROSITE" id="PS51186">
    <property type="entry name" value="GNAT"/>
    <property type="match status" value="2"/>
</dbReference>
<dbReference type="RefSeq" id="WP_398276859.1">
    <property type="nucleotide sequence ID" value="NZ_JBITLV010000002.1"/>
</dbReference>